<dbReference type="Pfam" id="PF05168">
    <property type="entry name" value="HEPN"/>
    <property type="match status" value="1"/>
</dbReference>
<evidence type="ECO:0000259" key="1">
    <source>
        <dbReference type="Pfam" id="PF05168"/>
    </source>
</evidence>
<accession>A0A480A2M6</accession>
<evidence type="ECO:0000313" key="2">
    <source>
        <dbReference type="EMBL" id="GCL37778.1"/>
    </source>
</evidence>
<dbReference type="EMBL" id="BJCE01000096">
    <property type="protein sequence ID" value="GCL37778.1"/>
    <property type="molecule type" value="Genomic_DNA"/>
</dbReference>
<proteinExistence type="predicted"/>
<evidence type="ECO:0000313" key="3">
    <source>
        <dbReference type="Proteomes" id="UP000300142"/>
    </source>
</evidence>
<organism evidence="2 3">
    <name type="scientific">Sphaerospermopsis reniformis</name>
    <dbReference type="NCBI Taxonomy" id="531300"/>
    <lineage>
        <taxon>Bacteria</taxon>
        <taxon>Bacillati</taxon>
        <taxon>Cyanobacteriota</taxon>
        <taxon>Cyanophyceae</taxon>
        <taxon>Nostocales</taxon>
        <taxon>Aphanizomenonaceae</taxon>
        <taxon>Sphaerospermopsis</taxon>
    </lineage>
</organism>
<comment type="caution">
    <text evidence="2">The sequence shown here is derived from an EMBL/GenBank/DDBJ whole genome shotgun (WGS) entry which is preliminary data.</text>
</comment>
<sequence>MKFDWLSYLEVAETLYNEVINTSNQANSASINEAKIRACISRAYYSAFCLTRNYLRDFEGYDNLKTLKYSVHEYVITELKSYTKNRDFRKLGEILERLRLLRCEVDYEDYIAANTLISKAKQAIKDAKKVIDLLNKFTSGKKL</sequence>
<feature type="domain" description="HEPN" evidence="1">
    <location>
        <begin position="29"/>
        <end position="135"/>
    </location>
</feature>
<dbReference type="InterPro" id="IPR007842">
    <property type="entry name" value="HEPN_dom"/>
</dbReference>
<dbReference type="AlphaFoldDB" id="A0A480A2M6"/>
<dbReference type="Proteomes" id="UP000300142">
    <property type="component" value="Unassembled WGS sequence"/>
</dbReference>
<dbReference type="Gene3D" id="1.20.120.330">
    <property type="entry name" value="Nucleotidyltransferases domain 2"/>
    <property type="match status" value="1"/>
</dbReference>
<dbReference type="RefSeq" id="WP_137667861.1">
    <property type="nucleotide sequence ID" value="NZ_BJCE01000096.1"/>
</dbReference>
<name>A0A480A2M6_9CYAN</name>
<reference evidence="3" key="1">
    <citation type="submission" date="2019-02" db="EMBL/GenBank/DDBJ databases">
        <title>Draft genome sequence of Sphaerospermopsis reniformis NIES-1949.</title>
        <authorList>
            <person name="Yamaguchi H."/>
            <person name="Suzuki S."/>
            <person name="Kawachi M."/>
        </authorList>
    </citation>
    <scope>NUCLEOTIDE SEQUENCE [LARGE SCALE GENOMIC DNA]</scope>
    <source>
        <strain evidence="3">NIES-1949</strain>
    </source>
</reference>
<keyword evidence="3" id="KW-1185">Reference proteome</keyword>
<gene>
    <name evidence="2" type="ORF">SR1949_28900</name>
</gene>
<protein>
    <recommendedName>
        <fullName evidence="1">HEPN domain-containing protein</fullName>
    </recommendedName>
</protein>